<proteinExistence type="predicted"/>
<protein>
    <submittedName>
        <fullName evidence="4">Alkylation response protein AidB-like acyl-CoA dehydrogenase</fullName>
    </submittedName>
</protein>
<dbReference type="InterPro" id="IPR037069">
    <property type="entry name" value="AcylCoA_DH/ox_N_sf"/>
</dbReference>
<dbReference type="Proteomes" id="UP000223071">
    <property type="component" value="Unassembled WGS sequence"/>
</dbReference>
<dbReference type="Gene3D" id="1.10.540.10">
    <property type="entry name" value="Acyl-CoA dehydrogenase/oxidase, N-terminal domain"/>
    <property type="match status" value="1"/>
</dbReference>
<keyword evidence="5" id="KW-1185">Reference proteome</keyword>
<dbReference type="Pfam" id="PF02771">
    <property type="entry name" value="Acyl-CoA_dh_N"/>
    <property type="match status" value="1"/>
</dbReference>
<keyword evidence="1" id="KW-0560">Oxidoreductase</keyword>
<dbReference type="PIRSF" id="PIRSF016578">
    <property type="entry name" value="HsaA"/>
    <property type="match status" value="1"/>
</dbReference>
<dbReference type="AlphaFoldDB" id="A0A2A9HB49"/>
<feature type="domain" description="Acyl-CoA dehydrogenase/oxidase N-terminal" evidence="2">
    <location>
        <begin position="7"/>
        <end position="107"/>
    </location>
</feature>
<dbReference type="GO" id="GO:0003995">
    <property type="term" value="F:acyl-CoA dehydrogenase activity"/>
    <property type="evidence" value="ECO:0007669"/>
    <property type="project" value="TreeGrafter"/>
</dbReference>
<dbReference type="Gene3D" id="2.40.110.10">
    <property type="entry name" value="Butyryl-CoA Dehydrogenase, subunit A, domain 2"/>
    <property type="match status" value="1"/>
</dbReference>
<evidence type="ECO:0000313" key="5">
    <source>
        <dbReference type="Proteomes" id="UP000223071"/>
    </source>
</evidence>
<dbReference type="SUPFAM" id="SSF56645">
    <property type="entry name" value="Acyl-CoA dehydrogenase NM domain-like"/>
    <property type="match status" value="1"/>
</dbReference>
<name>A0A2A9HB49_TEPT2</name>
<comment type="caution">
    <text evidence="4">The sequence shown here is derived from an EMBL/GenBank/DDBJ whole genome shotgun (WGS) entry which is preliminary data.</text>
</comment>
<dbReference type="EMBL" id="PDJQ01000001">
    <property type="protein sequence ID" value="PFG73197.1"/>
    <property type="molecule type" value="Genomic_DNA"/>
</dbReference>
<organism evidence="4 5">
    <name type="scientific">Tepidiforma thermophila (strain KCTC 52669 / CGMCC 1.13589 / G233)</name>
    <dbReference type="NCBI Taxonomy" id="2761530"/>
    <lineage>
        <taxon>Bacteria</taxon>
        <taxon>Bacillati</taxon>
        <taxon>Chloroflexota</taxon>
        <taxon>Tepidiformia</taxon>
        <taxon>Tepidiformales</taxon>
        <taxon>Tepidiformaceae</taxon>
        <taxon>Tepidiforma</taxon>
    </lineage>
</organism>
<dbReference type="InterPro" id="IPR009100">
    <property type="entry name" value="AcylCoA_DH/oxidase_NM_dom_sf"/>
</dbReference>
<sequence>MDAWELELIEKVRELARGPWQERAAVYDREGRFPRENIDELLALRVPSMALAPELGGLGISAEGQMRVMEEVAYGDGSTAVALNMHVLVASFLETMPPFERRNRVLADIGKNGALICGPGSIPTGQLDNRQAGFRFRDEGDCVVMNGRAGFASMSDGAKYALMGGQMEKPDGQEPDIVIAIPELATPGIRVLGNWDAMGLRGTASHDIVAEEVRLPKSEVLIIPAMMLRMVLEAQAKVVNVQTQMRARGALGILAIWLGLAQAAFDFTVAYVKERHGYLAGPMAAIGATQPGYRADQPWAQFAIGNMDYWLETGRIVLYEAVRRLETPFESQQAFTRYLVRTVYHLRRMSEEVAAGAMRVCGAHAYVRARPLERIFRDMVGGNVMAWKTDELQHSLGLAALGREITFVGPAGT</sequence>
<dbReference type="RefSeq" id="WP_165772438.1">
    <property type="nucleotide sequence ID" value="NZ_PDJQ01000001.1"/>
</dbReference>
<evidence type="ECO:0000313" key="4">
    <source>
        <dbReference type="EMBL" id="PFG73197.1"/>
    </source>
</evidence>
<dbReference type="InterPro" id="IPR013786">
    <property type="entry name" value="AcylCoA_DH/ox_N"/>
</dbReference>
<dbReference type="SUPFAM" id="SSF47203">
    <property type="entry name" value="Acyl-CoA dehydrogenase C-terminal domain-like"/>
    <property type="match status" value="1"/>
</dbReference>
<evidence type="ECO:0000256" key="1">
    <source>
        <dbReference type="ARBA" id="ARBA00023002"/>
    </source>
</evidence>
<reference evidence="4 5" key="1">
    <citation type="submission" date="2017-09" db="EMBL/GenBank/DDBJ databases">
        <title>Sequencing the genomes of two abundant thermophiles in Great Basin hot springs: Thermocrinis jamiesonii and novel Chloroflexi Thermoflexus hugenholtzii.</title>
        <authorList>
            <person name="Hedlund B."/>
        </authorList>
    </citation>
    <scope>NUCLEOTIDE SEQUENCE [LARGE SCALE GENOMIC DNA]</scope>
    <source>
        <strain evidence="4 5">G233</strain>
    </source>
</reference>
<dbReference type="Gene3D" id="1.20.140.10">
    <property type="entry name" value="Butyryl-CoA Dehydrogenase, subunit A, domain 3"/>
    <property type="match status" value="1"/>
</dbReference>
<dbReference type="InterPro" id="IPR036250">
    <property type="entry name" value="AcylCo_DH-like_C"/>
</dbReference>
<gene>
    <name evidence="4" type="ORF">A9A59_0392</name>
</gene>
<dbReference type="InterPro" id="IPR046373">
    <property type="entry name" value="Acyl-CoA_Oxase/DH_mid-dom_sf"/>
</dbReference>
<accession>A0A2A9HB49</accession>
<dbReference type="Pfam" id="PF08028">
    <property type="entry name" value="Acyl-CoA_dh_2"/>
    <property type="match status" value="1"/>
</dbReference>
<dbReference type="GO" id="GO:0050660">
    <property type="term" value="F:flavin adenine dinucleotide binding"/>
    <property type="evidence" value="ECO:0007669"/>
    <property type="project" value="InterPro"/>
</dbReference>
<dbReference type="InterPro" id="IPR013107">
    <property type="entry name" value="Acyl-CoA_DH_C"/>
</dbReference>
<dbReference type="PANTHER" id="PTHR43884">
    <property type="entry name" value="ACYL-COA DEHYDROGENASE"/>
    <property type="match status" value="1"/>
</dbReference>
<feature type="domain" description="Acyl-CoA dehydrogenase C-terminal" evidence="3">
    <location>
        <begin position="252"/>
        <end position="379"/>
    </location>
</feature>
<evidence type="ECO:0000259" key="3">
    <source>
        <dbReference type="Pfam" id="PF08028"/>
    </source>
</evidence>
<evidence type="ECO:0000259" key="2">
    <source>
        <dbReference type="Pfam" id="PF02771"/>
    </source>
</evidence>
<dbReference type="PANTHER" id="PTHR43884:SF25">
    <property type="entry name" value="ACYL-COA DEHYDROGENASE YDBM-RELATED"/>
    <property type="match status" value="1"/>
</dbReference>